<dbReference type="RefSeq" id="WP_061834366.1">
    <property type="nucleotide sequence ID" value="NZ_LUKE01000001.1"/>
</dbReference>
<feature type="domain" description="DUF4423" evidence="1">
    <location>
        <begin position="113"/>
        <end position="264"/>
    </location>
</feature>
<gene>
    <name evidence="2" type="ORF">AZI86_07035</name>
</gene>
<reference evidence="2 3" key="1">
    <citation type="submission" date="2016-03" db="EMBL/GenBank/DDBJ databases">
        <authorList>
            <person name="Ploux O."/>
        </authorList>
    </citation>
    <scope>NUCLEOTIDE SEQUENCE [LARGE SCALE GENOMIC DNA]</scope>
    <source>
        <strain evidence="2 3">R0</strain>
    </source>
</reference>
<dbReference type="AlphaFoldDB" id="A0A150WQW5"/>
<comment type="caution">
    <text evidence="2">The sequence shown here is derived from an EMBL/GenBank/DDBJ whole genome shotgun (WGS) entry which is preliminary data.</text>
</comment>
<accession>A0A150WQW5</accession>
<name>A0A150WQW5_BDEBC</name>
<evidence type="ECO:0000313" key="3">
    <source>
        <dbReference type="Proteomes" id="UP000075320"/>
    </source>
</evidence>
<dbReference type="Pfam" id="PF14394">
    <property type="entry name" value="DUF4423"/>
    <property type="match status" value="1"/>
</dbReference>
<evidence type="ECO:0000313" key="2">
    <source>
        <dbReference type="EMBL" id="KYG66788.1"/>
    </source>
</evidence>
<keyword evidence="3" id="KW-1185">Reference proteome</keyword>
<evidence type="ECO:0000259" key="1">
    <source>
        <dbReference type="Pfam" id="PF14394"/>
    </source>
</evidence>
<dbReference type="NCBIfam" id="TIGR02147">
    <property type="entry name" value="Fsuc_second"/>
    <property type="match status" value="1"/>
</dbReference>
<dbReference type="Proteomes" id="UP000075320">
    <property type="component" value="Unassembled WGS sequence"/>
</dbReference>
<protein>
    <submittedName>
        <fullName evidence="2">TIGR02147 family protein</fullName>
    </submittedName>
</protein>
<dbReference type="InterPro" id="IPR011873">
    <property type="entry name" value="CHP02147"/>
</dbReference>
<proteinExistence type="predicted"/>
<dbReference type="OrthoDB" id="5290839at2"/>
<sequence length="265" mass="31011">MNIFEYDDYRAYLKTYLAREDNSPKIRKELLQATGMSTSFLTQVLSEVKQLSQEQAYEVALHVGFTEKETDYFFLLVDLGRAGTVKLKNRIGAKIRKMRKEAEQVSAKVSTRAHLTEEQKATYYSSWVYTGVRNLVPTANGKSIKDIAAKLNLSEEKIETVVQFLLDIDFLRKDDEGLHYRRGYSHIDANHPLILRHHQNWRQRAIHRMDYYRDTHLHYTCPMAISHDAAVRLRGELLEEIKRINASLTETPEVSYCLNIDWFEY</sequence>
<dbReference type="EMBL" id="LUKE01000001">
    <property type="protein sequence ID" value="KYG66788.1"/>
    <property type="molecule type" value="Genomic_DNA"/>
</dbReference>
<dbReference type="InterPro" id="IPR025537">
    <property type="entry name" value="DUF4423"/>
</dbReference>
<organism evidence="2 3">
    <name type="scientific">Bdellovibrio bacteriovorus</name>
    <dbReference type="NCBI Taxonomy" id="959"/>
    <lineage>
        <taxon>Bacteria</taxon>
        <taxon>Pseudomonadati</taxon>
        <taxon>Bdellovibrionota</taxon>
        <taxon>Bdellovibrionia</taxon>
        <taxon>Bdellovibrionales</taxon>
        <taxon>Pseudobdellovibrionaceae</taxon>
        <taxon>Bdellovibrio</taxon>
    </lineage>
</organism>